<dbReference type="EMBL" id="ASPP01042963">
    <property type="protein sequence ID" value="ETN99770.1"/>
    <property type="molecule type" value="Genomic_DNA"/>
</dbReference>
<sequence length="242" mass="27075">MSIPSILSLDWTPATLCWKHTSSSEDAFGRYPGPKQSSLLLLSFHSRQCRPHLQQNNKSSGDAPLDDYFDIDIKDDIQNETPRPPQAGVIRTLPKLHAQKSAREEEDLLPRTMYEEPMGLSSPRPAGVGQKSPSVTATAAPSGMLLTESAGLSSSINEEEEDDDENQKEKERQKQVLVDDSIKSKEEKEEKEEEKTKEEKQNEMESTSLSSQHSHTTMDKAPLQGPQNSTDVSSQQQQQQQR</sequence>
<feature type="compositionally biased region" description="Polar residues" evidence="1">
    <location>
        <begin position="225"/>
        <end position="234"/>
    </location>
</feature>
<gene>
    <name evidence="2" type="ORF">RFI_37695</name>
</gene>
<feature type="compositionally biased region" description="Acidic residues" evidence="1">
    <location>
        <begin position="157"/>
        <end position="166"/>
    </location>
</feature>
<reference evidence="2 3" key="1">
    <citation type="journal article" date="2013" name="Curr. Biol.">
        <title>The Genome of the Foraminiferan Reticulomyxa filosa.</title>
        <authorList>
            <person name="Glockner G."/>
            <person name="Hulsmann N."/>
            <person name="Schleicher M."/>
            <person name="Noegel A.A."/>
            <person name="Eichinger L."/>
            <person name="Gallinger C."/>
            <person name="Pawlowski J."/>
            <person name="Sierra R."/>
            <person name="Euteneuer U."/>
            <person name="Pillet L."/>
            <person name="Moustafa A."/>
            <person name="Platzer M."/>
            <person name="Groth M."/>
            <person name="Szafranski K."/>
            <person name="Schliwa M."/>
        </authorList>
    </citation>
    <scope>NUCLEOTIDE SEQUENCE [LARGE SCALE GENOMIC DNA]</scope>
</reference>
<proteinExistence type="predicted"/>
<feature type="region of interest" description="Disordered" evidence="1">
    <location>
        <begin position="76"/>
        <end position="242"/>
    </location>
</feature>
<protein>
    <submittedName>
        <fullName evidence="2">Myelin transcription factor 1-like protein</fullName>
    </submittedName>
</protein>
<comment type="caution">
    <text evidence="2">The sequence shown here is derived from an EMBL/GenBank/DDBJ whole genome shotgun (WGS) entry which is preliminary data.</text>
</comment>
<evidence type="ECO:0000313" key="3">
    <source>
        <dbReference type="Proteomes" id="UP000023152"/>
    </source>
</evidence>
<evidence type="ECO:0000256" key="1">
    <source>
        <dbReference type="SAM" id="MobiDB-lite"/>
    </source>
</evidence>
<feature type="compositionally biased region" description="Basic and acidic residues" evidence="1">
    <location>
        <begin position="180"/>
        <end position="203"/>
    </location>
</feature>
<dbReference type="AlphaFoldDB" id="X6LEG8"/>
<accession>X6LEG8</accession>
<dbReference type="Proteomes" id="UP000023152">
    <property type="component" value="Unassembled WGS sequence"/>
</dbReference>
<name>X6LEG8_RETFI</name>
<evidence type="ECO:0000313" key="2">
    <source>
        <dbReference type="EMBL" id="ETN99770.1"/>
    </source>
</evidence>
<organism evidence="2 3">
    <name type="scientific">Reticulomyxa filosa</name>
    <dbReference type="NCBI Taxonomy" id="46433"/>
    <lineage>
        <taxon>Eukaryota</taxon>
        <taxon>Sar</taxon>
        <taxon>Rhizaria</taxon>
        <taxon>Retaria</taxon>
        <taxon>Foraminifera</taxon>
        <taxon>Monothalamids</taxon>
        <taxon>Reticulomyxidae</taxon>
        <taxon>Reticulomyxa</taxon>
    </lineage>
</organism>
<feature type="compositionally biased region" description="Low complexity" evidence="1">
    <location>
        <begin position="204"/>
        <end position="215"/>
    </location>
</feature>
<keyword evidence="3" id="KW-1185">Reference proteome</keyword>